<keyword evidence="6" id="KW-0234">DNA repair</keyword>
<dbReference type="InterPro" id="IPR004604">
    <property type="entry name" value="DNA_recomb/repair_RecN"/>
</dbReference>
<dbReference type="InterPro" id="IPR038729">
    <property type="entry name" value="Rad50/SbcC_AAA"/>
</dbReference>
<dbReference type="GO" id="GO:0016887">
    <property type="term" value="F:ATP hydrolysis activity"/>
    <property type="evidence" value="ECO:0007669"/>
    <property type="project" value="InterPro"/>
</dbReference>
<organism evidence="9">
    <name type="scientific">marine metagenome</name>
    <dbReference type="NCBI Taxonomy" id="408172"/>
    <lineage>
        <taxon>unclassified sequences</taxon>
        <taxon>metagenomes</taxon>
        <taxon>ecological metagenomes</taxon>
    </lineage>
</organism>
<evidence type="ECO:0000256" key="1">
    <source>
        <dbReference type="ARBA" id="ARBA00009441"/>
    </source>
</evidence>
<keyword evidence="4" id="KW-0227">DNA damage</keyword>
<name>A0A383EXM9_9ZZZZ</name>
<dbReference type="InterPro" id="IPR027417">
    <property type="entry name" value="P-loop_NTPase"/>
</dbReference>
<dbReference type="CDD" id="cd03241">
    <property type="entry name" value="ABC_RecN"/>
    <property type="match status" value="1"/>
</dbReference>
<dbReference type="PANTHER" id="PTHR11059:SF0">
    <property type="entry name" value="DNA REPAIR PROTEIN RECN"/>
    <property type="match status" value="1"/>
</dbReference>
<dbReference type="GO" id="GO:0043590">
    <property type="term" value="C:bacterial nucleoid"/>
    <property type="evidence" value="ECO:0007669"/>
    <property type="project" value="TreeGrafter"/>
</dbReference>
<evidence type="ECO:0000256" key="7">
    <source>
        <dbReference type="ARBA" id="ARBA00033408"/>
    </source>
</evidence>
<dbReference type="Gene3D" id="3.40.50.300">
    <property type="entry name" value="P-loop containing nucleotide triphosphate hydrolases"/>
    <property type="match status" value="1"/>
</dbReference>
<gene>
    <name evidence="9" type="ORF">METZ01_LOCUS514491</name>
</gene>
<keyword evidence="3" id="KW-0547">Nucleotide-binding</keyword>
<dbReference type="SUPFAM" id="SSF52540">
    <property type="entry name" value="P-loop containing nucleoside triphosphate hydrolases"/>
    <property type="match status" value="1"/>
</dbReference>
<dbReference type="Pfam" id="PF13476">
    <property type="entry name" value="AAA_23"/>
    <property type="match status" value="1"/>
</dbReference>
<sequence length="123" mass="13444">MLSLIRIRNYAVIDELELEFGSGLSVLTGETGAGKSILVDALGLALGDRADANTVRKGKERAEICVTFDCPDSHPALMWLSEHELDEEQACMIRRTISAEGRSRAFINNQPVTLQDLRNLGAS</sequence>
<evidence type="ECO:0000256" key="4">
    <source>
        <dbReference type="ARBA" id="ARBA00022763"/>
    </source>
</evidence>
<dbReference type="GO" id="GO:0006302">
    <property type="term" value="P:double-strand break repair"/>
    <property type="evidence" value="ECO:0007669"/>
    <property type="project" value="InterPro"/>
</dbReference>
<dbReference type="PANTHER" id="PTHR11059">
    <property type="entry name" value="DNA REPAIR PROTEIN RECN"/>
    <property type="match status" value="1"/>
</dbReference>
<evidence type="ECO:0000256" key="5">
    <source>
        <dbReference type="ARBA" id="ARBA00022840"/>
    </source>
</evidence>
<proteinExistence type="inferred from homology"/>
<dbReference type="GO" id="GO:0006310">
    <property type="term" value="P:DNA recombination"/>
    <property type="evidence" value="ECO:0007669"/>
    <property type="project" value="InterPro"/>
</dbReference>
<evidence type="ECO:0000256" key="2">
    <source>
        <dbReference type="ARBA" id="ARBA00021315"/>
    </source>
</evidence>
<evidence type="ECO:0000259" key="8">
    <source>
        <dbReference type="Pfam" id="PF13476"/>
    </source>
</evidence>
<feature type="domain" description="Rad50/SbcC-type AAA" evidence="8">
    <location>
        <begin position="5"/>
        <end position="102"/>
    </location>
</feature>
<protein>
    <recommendedName>
        <fullName evidence="2">DNA repair protein RecN</fullName>
    </recommendedName>
    <alternativeName>
        <fullName evidence="7">Recombination protein N</fullName>
    </alternativeName>
</protein>
<reference evidence="9" key="1">
    <citation type="submission" date="2018-05" db="EMBL/GenBank/DDBJ databases">
        <authorList>
            <person name="Lanie J.A."/>
            <person name="Ng W.-L."/>
            <person name="Kazmierczak K.M."/>
            <person name="Andrzejewski T.M."/>
            <person name="Davidsen T.M."/>
            <person name="Wayne K.J."/>
            <person name="Tettelin H."/>
            <person name="Glass J.I."/>
            <person name="Rusch D."/>
            <person name="Podicherti R."/>
            <person name="Tsui H.-C.T."/>
            <person name="Winkler M.E."/>
        </authorList>
    </citation>
    <scope>NUCLEOTIDE SEQUENCE</scope>
</reference>
<dbReference type="AlphaFoldDB" id="A0A383EXM9"/>
<feature type="non-terminal residue" evidence="9">
    <location>
        <position position="123"/>
    </location>
</feature>
<evidence type="ECO:0000256" key="6">
    <source>
        <dbReference type="ARBA" id="ARBA00023204"/>
    </source>
</evidence>
<evidence type="ECO:0000313" key="9">
    <source>
        <dbReference type="EMBL" id="SVE61637.1"/>
    </source>
</evidence>
<dbReference type="GO" id="GO:0009432">
    <property type="term" value="P:SOS response"/>
    <property type="evidence" value="ECO:0007669"/>
    <property type="project" value="TreeGrafter"/>
</dbReference>
<accession>A0A383EXM9</accession>
<dbReference type="GO" id="GO:0005524">
    <property type="term" value="F:ATP binding"/>
    <property type="evidence" value="ECO:0007669"/>
    <property type="project" value="UniProtKB-KW"/>
</dbReference>
<evidence type="ECO:0000256" key="3">
    <source>
        <dbReference type="ARBA" id="ARBA00022741"/>
    </source>
</evidence>
<dbReference type="EMBL" id="UINC01229782">
    <property type="protein sequence ID" value="SVE61637.1"/>
    <property type="molecule type" value="Genomic_DNA"/>
</dbReference>
<comment type="similarity">
    <text evidence="1">Belongs to the RecN family.</text>
</comment>
<keyword evidence="5" id="KW-0067">ATP-binding</keyword>